<sequence>GGVRPRPCSTVRTLSCSTVRPHQCTASTVRSCYVLVNVRLCNVLVSVRLDCLISVRSSFERSVSMTFVSKRSVLDVRSGRK</sequence>
<proteinExistence type="predicted"/>
<dbReference type="EMBL" id="AP015042">
    <property type="protein sequence ID" value="BAT97422.1"/>
    <property type="molecule type" value="Genomic_DNA"/>
</dbReference>
<organism evidence="1 2">
    <name type="scientific">Vigna angularis var. angularis</name>
    <dbReference type="NCBI Taxonomy" id="157739"/>
    <lineage>
        <taxon>Eukaryota</taxon>
        <taxon>Viridiplantae</taxon>
        <taxon>Streptophyta</taxon>
        <taxon>Embryophyta</taxon>
        <taxon>Tracheophyta</taxon>
        <taxon>Spermatophyta</taxon>
        <taxon>Magnoliopsida</taxon>
        <taxon>eudicotyledons</taxon>
        <taxon>Gunneridae</taxon>
        <taxon>Pentapetalae</taxon>
        <taxon>rosids</taxon>
        <taxon>fabids</taxon>
        <taxon>Fabales</taxon>
        <taxon>Fabaceae</taxon>
        <taxon>Papilionoideae</taxon>
        <taxon>50 kb inversion clade</taxon>
        <taxon>NPAAA clade</taxon>
        <taxon>indigoferoid/millettioid clade</taxon>
        <taxon>Phaseoleae</taxon>
        <taxon>Vigna</taxon>
    </lineage>
</organism>
<dbReference type="Proteomes" id="UP000291084">
    <property type="component" value="Chromosome 9"/>
</dbReference>
<keyword evidence="2" id="KW-1185">Reference proteome</keyword>
<dbReference type="AlphaFoldDB" id="A0A0S3SX44"/>
<accession>A0A0S3SX44</accession>
<protein>
    <submittedName>
        <fullName evidence="1">Uncharacterized protein</fullName>
    </submittedName>
</protein>
<evidence type="ECO:0000313" key="2">
    <source>
        <dbReference type="Proteomes" id="UP000291084"/>
    </source>
</evidence>
<reference evidence="1 2" key="1">
    <citation type="journal article" date="2015" name="Sci. Rep.">
        <title>The power of single molecule real-time sequencing technology in the de novo assembly of a eukaryotic genome.</title>
        <authorList>
            <person name="Sakai H."/>
            <person name="Naito K."/>
            <person name="Ogiso-Tanaka E."/>
            <person name="Takahashi Y."/>
            <person name="Iseki K."/>
            <person name="Muto C."/>
            <person name="Satou K."/>
            <person name="Teruya K."/>
            <person name="Shiroma A."/>
            <person name="Shimoji M."/>
            <person name="Hirano T."/>
            <person name="Itoh T."/>
            <person name="Kaga A."/>
            <person name="Tomooka N."/>
        </authorList>
    </citation>
    <scope>NUCLEOTIDE SEQUENCE [LARGE SCALE GENOMIC DNA]</scope>
    <source>
        <strain evidence="2">cv. Shumari</strain>
    </source>
</reference>
<feature type="non-terminal residue" evidence="1">
    <location>
        <position position="1"/>
    </location>
</feature>
<evidence type="ECO:0000313" key="1">
    <source>
        <dbReference type="EMBL" id="BAT97422.1"/>
    </source>
</evidence>
<gene>
    <name evidence="1" type="primary">Vigan.09G086500</name>
    <name evidence="1" type="ORF">VIGAN_09086500</name>
</gene>
<name>A0A0S3SX44_PHAAN</name>